<proteinExistence type="predicted"/>
<keyword evidence="2" id="KW-1185">Reference proteome</keyword>
<sequence length="70" mass="7569">MSTAAPAPPTTGVRLDGKAISEAVRTELKEEVAAFKQQHPTFKPKLLAIQVGARSDSSVYIRQKSKACKE</sequence>
<gene>
    <name evidence="1" type="primary">ADE3_3</name>
    <name evidence="1" type="ORF">FBU59_005988</name>
</gene>
<comment type="caution">
    <text evidence="1">The sequence shown here is derived from an EMBL/GenBank/DDBJ whole genome shotgun (WGS) entry which is preliminary data.</text>
</comment>
<protein>
    <submittedName>
        <fullName evidence="1">Tetrahydrofolate synthase</fullName>
    </submittedName>
</protein>
<dbReference type="EMBL" id="JANBPW010005015">
    <property type="protein sequence ID" value="KAJ1933564.1"/>
    <property type="molecule type" value="Genomic_DNA"/>
</dbReference>
<evidence type="ECO:0000313" key="2">
    <source>
        <dbReference type="Proteomes" id="UP001150603"/>
    </source>
</evidence>
<organism evidence="1 2">
    <name type="scientific">Linderina macrospora</name>
    <dbReference type="NCBI Taxonomy" id="4868"/>
    <lineage>
        <taxon>Eukaryota</taxon>
        <taxon>Fungi</taxon>
        <taxon>Fungi incertae sedis</taxon>
        <taxon>Zoopagomycota</taxon>
        <taxon>Kickxellomycotina</taxon>
        <taxon>Kickxellomycetes</taxon>
        <taxon>Kickxellales</taxon>
        <taxon>Kickxellaceae</taxon>
        <taxon>Linderina</taxon>
    </lineage>
</organism>
<reference evidence="1" key="1">
    <citation type="submission" date="2022-07" db="EMBL/GenBank/DDBJ databases">
        <title>Phylogenomic reconstructions and comparative analyses of Kickxellomycotina fungi.</title>
        <authorList>
            <person name="Reynolds N.K."/>
            <person name="Stajich J.E."/>
            <person name="Barry K."/>
            <person name="Grigoriev I.V."/>
            <person name="Crous P."/>
            <person name="Smith M.E."/>
        </authorList>
    </citation>
    <scope>NUCLEOTIDE SEQUENCE</scope>
    <source>
        <strain evidence="1">NRRL 5244</strain>
    </source>
</reference>
<dbReference type="Proteomes" id="UP001150603">
    <property type="component" value="Unassembled WGS sequence"/>
</dbReference>
<evidence type="ECO:0000313" key="1">
    <source>
        <dbReference type="EMBL" id="KAJ1933564.1"/>
    </source>
</evidence>
<feature type="non-terminal residue" evidence="1">
    <location>
        <position position="70"/>
    </location>
</feature>
<name>A0ACC1J1F1_9FUNG</name>
<accession>A0ACC1J1F1</accession>